<dbReference type="GO" id="GO:0007165">
    <property type="term" value="P:signal transduction"/>
    <property type="evidence" value="ECO:0007669"/>
    <property type="project" value="TreeGrafter"/>
</dbReference>
<dbReference type="InterPro" id="IPR000719">
    <property type="entry name" value="Prot_kinase_dom"/>
</dbReference>
<dbReference type="InterPro" id="IPR050167">
    <property type="entry name" value="Ser_Thr_protein_kinase"/>
</dbReference>
<keyword evidence="3" id="KW-1185">Reference proteome</keyword>
<sequence length="207" mass="22986">IAQGMRYLHELDPPILHADIRGANVLVTNDRRCCLADFGLSAGLEMTISSMRNAGTLPWLAPEAIRPSEGAKHSLKIDIFAFGCTLFEIFTGNHPFKVERLTFVNVLDGQRASRPAAAALSQEMTDLTWALIESCWKHDPAKRPSAREILWALGVPLSPNYTVLQRPGMSNIAALRVFATHLFIDATDPELSIDRLREKLQCVSHIK</sequence>
<dbReference type="SUPFAM" id="SSF56112">
    <property type="entry name" value="Protein kinase-like (PK-like)"/>
    <property type="match status" value="1"/>
</dbReference>
<dbReference type="PROSITE" id="PS50011">
    <property type="entry name" value="PROTEIN_KINASE_DOM"/>
    <property type="match status" value="1"/>
</dbReference>
<dbReference type="InterPro" id="IPR008266">
    <property type="entry name" value="Tyr_kinase_AS"/>
</dbReference>
<comment type="caution">
    <text evidence="2">The sequence shown here is derived from an EMBL/GenBank/DDBJ whole genome shotgun (WGS) entry which is preliminary data.</text>
</comment>
<accession>A0AAD6USD9</accession>
<name>A0AAD6USD9_9AGAR</name>
<dbReference type="Pfam" id="PF00069">
    <property type="entry name" value="Pkinase"/>
    <property type="match status" value="1"/>
</dbReference>
<dbReference type="PANTHER" id="PTHR23257">
    <property type="entry name" value="SERINE-THREONINE PROTEIN KINASE"/>
    <property type="match status" value="1"/>
</dbReference>
<evidence type="ECO:0000313" key="3">
    <source>
        <dbReference type="Proteomes" id="UP001219525"/>
    </source>
</evidence>
<dbReference type="AlphaFoldDB" id="A0AAD6USD9"/>
<protein>
    <submittedName>
        <fullName evidence="2">Kinase-like domain-containing protein</fullName>
    </submittedName>
</protein>
<dbReference type="PANTHER" id="PTHR23257:SF706">
    <property type="entry name" value="PROTO-ONCOGENE SERINE_THREONINE-PROTEIN KINASE MOS"/>
    <property type="match status" value="1"/>
</dbReference>
<dbReference type="EMBL" id="JARJCW010000134">
    <property type="protein sequence ID" value="KAJ7191306.1"/>
    <property type="molecule type" value="Genomic_DNA"/>
</dbReference>
<proteinExistence type="predicted"/>
<dbReference type="GO" id="GO:0005524">
    <property type="term" value="F:ATP binding"/>
    <property type="evidence" value="ECO:0007669"/>
    <property type="project" value="InterPro"/>
</dbReference>
<keyword evidence="2" id="KW-0418">Kinase</keyword>
<dbReference type="Proteomes" id="UP001219525">
    <property type="component" value="Unassembled WGS sequence"/>
</dbReference>
<reference evidence="2" key="1">
    <citation type="submission" date="2023-03" db="EMBL/GenBank/DDBJ databases">
        <title>Massive genome expansion in bonnet fungi (Mycena s.s.) driven by repeated elements and novel gene families across ecological guilds.</title>
        <authorList>
            <consortium name="Lawrence Berkeley National Laboratory"/>
            <person name="Harder C.B."/>
            <person name="Miyauchi S."/>
            <person name="Viragh M."/>
            <person name="Kuo A."/>
            <person name="Thoen E."/>
            <person name="Andreopoulos B."/>
            <person name="Lu D."/>
            <person name="Skrede I."/>
            <person name="Drula E."/>
            <person name="Henrissat B."/>
            <person name="Morin E."/>
            <person name="Kohler A."/>
            <person name="Barry K."/>
            <person name="LaButti K."/>
            <person name="Morin E."/>
            <person name="Salamov A."/>
            <person name="Lipzen A."/>
            <person name="Mereny Z."/>
            <person name="Hegedus B."/>
            <person name="Baldrian P."/>
            <person name="Stursova M."/>
            <person name="Weitz H."/>
            <person name="Taylor A."/>
            <person name="Grigoriev I.V."/>
            <person name="Nagy L.G."/>
            <person name="Martin F."/>
            <person name="Kauserud H."/>
        </authorList>
    </citation>
    <scope>NUCLEOTIDE SEQUENCE</scope>
    <source>
        <strain evidence="2">9144</strain>
    </source>
</reference>
<organism evidence="2 3">
    <name type="scientific">Mycena pura</name>
    <dbReference type="NCBI Taxonomy" id="153505"/>
    <lineage>
        <taxon>Eukaryota</taxon>
        <taxon>Fungi</taxon>
        <taxon>Dikarya</taxon>
        <taxon>Basidiomycota</taxon>
        <taxon>Agaricomycotina</taxon>
        <taxon>Agaricomycetes</taxon>
        <taxon>Agaricomycetidae</taxon>
        <taxon>Agaricales</taxon>
        <taxon>Marasmiineae</taxon>
        <taxon>Mycenaceae</taxon>
        <taxon>Mycena</taxon>
    </lineage>
</organism>
<keyword evidence="2" id="KW-0808">Transferase</keyword>
<evidence type="ECO:0000259" key="1">
    <source>
        <dbReference type="PROSITE" id="PS50011"/>
    </source>
</evidence>
<gene>
    <name evidence="2" type="ORF">GGX14DRAFT_381276</name>
</gene>
<dbReference type="GO" id="GO:0005737">
    <property type="term" value="C:cytoplasm"/>
    <property type="evidence" value="ECO:0007669"/>
    <property type="project" value="TreeGrafter"/>
</dbReference>
<dbReference type="InterPro" id="IPR011009">
    <property type="entry name" value="Kinase-like_dom_sf"/>
</dbReference>
<feature type="non-terminal residue" evidence="2">
    <location>
        <position position="1"/>
    </location>
</feature>
<evidence type="ECO:0000313" key="2">
    <source>
        <dbReference type="EMBL" id="KAJ7191306.1"/>
    </source>
</evidence>
<dbReference type="GO" id="GO:0004672">
    <property type="term" value="F:protein kinase activity"/>
    <property type="evidence" value="ECO:0007669"/>
    <property type="project" value="InterPro"/>
</dbReference>
<feature type="domain" description="Protein kinase" evidence="1">
    <location>
        <begin position="1"/>
        <end position="161"/>
    </location>
</feature>
<dbReference type="PROSITE" id="PS00109">
    <property type="entry name" value="PROTEIN_KINASE_TYR"/>
    <property type="match status" value="1"/>
</dbReference>
<dbReference type="Gene3D" id="1.10.510.10">
    <property type="entry name" value="Transferase(Phosphotransferase) domain 1"/>
    <property type="match status" value="1"/>
</dbReference>